<dbReference type="EMBL" id="CP001338">
    <property type="protein sequence ID" value="ACL17699.1"/>
    <property type="molecule type" value="Genomic_DNA"/>
</dbReference>
<dbReference type="GO" id="GO:0016491">
    <property type="term" value="F:oxidoreductase activity"/>
    <property type="evidence" value="ECO:0007669"/>
    <property type="project" value="InterPro"/>
</dbReference>
<comment type="cofactor">
    <cofactor evidence="1">
        <name>FMN</name>
        <dbReference type="ChEBI" id="CHEBI:58210"/>
    </cofactor>
</comment>
<evidence type="ECO:0000256" key="4">
    <source>
        <dbReference type="ARBA" id="ARBA00022643"/>
    </source>
</evidence>
<dbReference type="eggNOG" id="arCOG02573">
    <property type="taxonomic scope" value="Archaea"/>
</dbReference>
<protein>
    <submittedName>
        <fullName evidence="7">NADPH-dependent FMN reductase</fullName>
    </submittedName>
</protein>
<dbReference type="InterPro" id="IPR005025">
    <property type="entry name" value="FMN_Rdtase-like_dom"/>
</dbReference>
<evidence type="ECO:0000313" key="8">
    <source>
        <dbReference type="Proteomes" id="UP000002457"/>
    </source>
</evidence>
<comment type="similarity">
    <text evidence="5">Belongs to the SsuE family. Isf subfamily.</text>
</comment>
<organism evidence="7 8">
    <name type="scientific">Methanosphaerula palustris (strain ATCC BAA-1556 / DSM 19958 / E1-9c)</name>
    <dbReference type="NCBI Taxonomy" id="521011"/>
    <lineage>
        <taxon>Archaea</taxon>
        <taxon>Methanobacteriati</taxon>
        <taxon>Methanobacteriota</taxon>
        <taxon>Stenosarchaea group</taxon>
        <taxon>Methanomicrobia</taxon>
        <taxon>Methanomicrobiales</taxon>
        <taxon>Methanoregulaceae</taxon>
        <taxon>Methanosphaerula</taxon>
    </lineage>
</organism>
<evidence type="ECO:0000256" key="5">
    <source>
        <dbReference type="ARBA" id="ARBA00038292"/>
    </source>
</evidence>
<dbReference type="Proteomes" id="UP000002457">
    <property type="component" value="Chromosome"/>
</dbReference>
<dbReference type="Gene3D" id="3.40.50.360">
    <property type="match status" value="1"/>
</dbReference>
<evidence type="ECO:0000256" key="1">
    <source>
        <dbReference type="ARBA" id="ARBA00001917"/>
    </source>
</evidence>
<dbReference type="RefSeq" id="WP_012619018.1">
    <property type="nucleotide sequence ID" value="NC_011832.1"/>
</dbReference>
<comment type="cofactor">
    <cofactor evidence="2">
        <name>[4Fe-4S] cluster</name>
        <dbReference type="ChEBI" id="CHEBI:49883"/>
    </cofactor>
</comment>
<gene>
    <name evidence="7" type="ordered locus">Mpal_2419</name>
</gene>
<sequence>MTDKKVVLLCGSPRQDGNTRQILDECASIIRASGVEAEVIPLGLMQIRSCIACRKCQEQGTCVLDDGLGDVIEKVREADGLIAGAPVYFGTARGRYDGRSAADRDGLQGEGISSPGRLGGPVVVARRGRQTSSLQEMVMFFLSNDMIVPGSLSWNMLFGGNPGDIWKDEEGIQGIRRFAENVAELIKRI</sequence>
<feature type="domain" description="NADPH-dependent FMN reductase-like" evidence="6">
    <location>
        <begin position="5"/>
        <end position="151"/>
    </location>
</feature>
<evidence type="ECO:0000259" key="6">
    <source>
        <dbReference type="Pfam" id="PF03358"/>
    </source>
</evidence>
<dbReference type="GeneID" id="7271332"/>
<dbReference type="InterPro" id="IPR051796">
    <property type="entry name" value="ISF_SsuE-like"/>
</dbReference>
<dbReference type="OrthoDB" id="9059at2157"/>
<accession>B8GEJ8</accession>
<dbReference type="InterPro" id="IPR029039">
    <property type="entry name" value="Flavoprotein-like_sf"/>
</dbReference>
<evidence type="ECO:0000256" key="3">
    <source>
        <dbReference type="ARBA" id="ARBA00022630"/>
    </source>
</evidence>
<keyword evidence="3" id="KW-0285">Flavoprotein</keyword>
<dbReference type="AlphaFoldDB" id="B8GEJ8"/>
<dbReference type="STRING" id="521011.Mpal_2419"/>
<dbReference type="KEGG" id="mpl:Mpal_2419"/>
<keyword evidence="8" id="KW-1185">Reference proteome</keyword>
<dbReference type="PANTHER" id="PTHR43278">
    <property type="entry name" value="NAD(P)H-DEPENDENT FMN-CONTAINING OXIDOREDUCTASE YWQN-RELATED"/>
    <property type="match status" value="1"/>
</dbReference>
<reference evidence="7 8" key="1">
    <citation type="journal article" date="2015" name="Genome Announc.">
        <title>Complete Genome Sequence of Methanosphaerula palustris E1-9CT, a Hydrogenotrophic Methanogen Isolated from a Minerotrophic Fen Peatland.</title>
        <authorList>
            <person name="Cadillo-Quiroz H."/>
            <person name="Browne P."/>
            <person name="Kyrpides N."/>
            <person name="Woyke T."/>
            <person name="Goodwin L."/>
            <person name="Detter C."/>
            <person name="Yavitt J.B."/>
            <person name="Zinder S.H."/>
        </authorList>
    </citation>
    <scope>NUCLEOTIDE SEQUENCE [LARGE SCALE GENOMIC DNA]</scope>
    <source>
        <strain evidence="8">ATCC BAA-1556 / DSM 19958 / E1-9c</strain>
    </source>
</reference>
<evidence type="ECO:0000256" key="2">
    <source>
        <dbReference type="ARBA" id="ARBA00001966"/>
    </source>
</evidence>
<dbReference type="HOGENOM" id="CLU_050993_3_3_2"/>
<dbReference type="Pfam" id="PF03358">
    <property type="entry name" value="FMN_red"/>
    <property type="match status" value="1"/>
</dbReference>
<dbReference type="SUPFAM" id="SSF52218">
    <property type="entry name" value="Flavoproteins"/>
    <property type="match status" value="1"/>
</dbReference>
<name>B8GEJ8_METPE</name>
<keyword evidence="4" id="KW-0288">FMN</keyword>
<evidence type="ECO:0000313" key="7">
    <source>
        <dbReference type="EMBL" id="ACL17699.1"/>
    </source>
</evidence>
<proteinExistence type="inferred from homology"/>
<dbReference type="PANTHER" id="PTHR43278:SF4">
    <property type="entry name" value="NAD(P)H-DEPENDENT FMN-CONTAINING OXIDOREDUCTASE YWQN-RELATED"/>
    <property type="match status" value="1"/>
</dbReference>